<dbReference type="AlphaFoldDB" id="A0A6G7PVJ3"/>
<dbReference type="Proteomes" id="UP000502179">
    <property type="component" value="Chromosome"/>
</dbReference>
<keyword evidence="2" id="KW-1185">Reference proteome</keyword>
<dbReference type="KEGG" id="tav:G4V39_03885"/>
<reference evidence="1 2" key="1">
    <citation type="submission" date="2020-02" db="EMBL/GenBank/DDBJ databases">
        <title>Genome analysis of Thermosulfuriphilus ammonigenes ST65T, an anaerobic thermophilic chemolithoautotrophic bacterium isolated from a deep-sea hydrothermal vent.</title>
        <authorList>
            <person name="Slobodkina G."/>
            <person name="Allioux M."/>
            <person name="Merkel A."/>
            <person name="Alain K."/>
            <person name="Jebbar M."/>
            <person name="Slobodkin A."/>
        </authorList>
    </citation>
    <scope>NUCLEOTIDE SEQUENCE [LARGE SCALE GENOMIC DNA]</scope>
    <source>
        <strain evidence="1 2">ST65</strain>
    </source>
</reference>
<sequence length="88" mass="10233">MARYRFYLYEFGLPYESRLRRFLKAVVVACAIVVYLGTIFPDSRLSWVRHLQGVNFTRVGAPVRHGLAKLNNHLPHINLSFLKQVFSP</sequence>
<organism evidence="1 2">
    <name type="scientific">Thermosulfuriphilus ammonigenes</name>
    <dbReference type="NCBI Taxonomy" id="1936021"/>
    <lineage>
        <taxon>Bacteria</taxon>
        <taxon>Pseudomonadati</taxon>
        <taxon>Thermodesulfobacteriota</taxon>
        <taxon>Thermodesulfobacteria</taxon>
        <taxon>Thermodesulfobacteriales</taxon>
        <taxon>Thermodesulfobacteriaceae</taxon>
        <taxon>Thermosulfuriphilus</taxon>
    </lineage>
</organism>
<name>A0A6G7PVJ3_9BACT</name>
<evidence type="ECO:0000313" key="1">
    <source>
        <dbReference type="EMBL" id="QIJ71468.1"/>
    </source>
</evidence>
<dbReference type="EMBL" id="CP048877">
    <property type="protein sequence ID" value="QIJ71468.1"/>
    <property type="molecule type" value="Genomic_DNA"/>
</dbReference>
<protein>
    <submittedName>
        <fullName evidence="1">Uncharacterized protein</fullName>
    </submittedName>
</protein>
<evidence type="ECO:0000313" key="2">
    <source>
        <dbReference type="Proteomes" id="UP000502179"/>
    </source>
</evidence>
<gene>
    <name evidence="1" type="ORF">G4V39_03885</name>
</gene>
<dbReference type="RefSeq" id="WP_166031688.1">
    <property type="nucleotide sequence ID" value="NZ_CP048877.1"/>
</dbReference>
<proteinExistence type="predicted"/>
<accession>A0A6G7PVJ3</accession>